<organism evidence="2 3">
    <name type="scientific">Arabidopsis thaliana x Arabidopsis arenosa</name>
    <dbReference type="NCBI Taxonomy" id="1240361"/>
    <lineage>
        <taxon>Eukaryota</taxon>
        <taxon>Viridiplantae</taxon>
        <taxon>Streptophyta</taxon>
        <taxon>Embryophyta</taxon>
        <taxon>Tracheophyta</taxon>
        <taxon>Spermatophyta</taxon>
        <taxon>Magnoliopsida</taxon>
        <taxon>eudicotyledons</taxon>
        <taxon>Gunneridae</taxon>
        <taxon>Pentapetalae</taxon>
        <taxon>rosids</taxon>
        <taxon>malvids</taxon>
        <taxon>Brassicales</taxon>
        <taxon>Brassicaceae</taxon>
        <taxon>Camelineae</taxon>
        <taxon>Arabidopsis</taxon>
    </lineage>
</organism>
<reference evidence="2 3" key="1">
    <citation type="submission" date="2020-12" db="EMBL/GenBank/DDBJ databases">
        <title>Concerted genomic and epigenomic changes stabilize Arabidopsis allopolyploids.</title>
        <authorList>
            <person name="Chen Z."/>
        </authorList>
    </citation>
    <scope>NUCLEOTIDE SEQUENCE [LARGE SCALE GENOMIC DNA]</scope>
    <source>
        <strain evidence="2">Allo738</strain>
        <tissue evidence="2">Leaf</tissue>
    </source>
</reference>
<dbReference type="Proteomes" id="UP000694240">
    <property type="component" value="Chromosome 13"/>
</dbReference>
<protein>
    <recommendedName>
        <fullName evidence="1">KIB1-4 beta-propeller domain-containing protein</fullName>
    </recommendedName>
</protein>
<evidence type="ECO:0000259" key="1">
    <source>
        <dbReference type="Pfam" id="PF03478"/>
    </source>
</evidence>
<dbReference type="AlphaFoldDB" id="A0A8T1XSB7"/>
<evidence type="ECO:0000313" key="3">
    <source>
        <dbReference type="Proteomes" id="UP000694240"/>
    </source>
</evidence>
<keyword evidence="3" id="KW-1185">Reference proteome</keyword>
<dbReference type="PANTHER" id="PTHR31681:SF88">
    <property type="entry name" value="DUF295 DOMAIN-CONTAINING PROTEIN"/>
    <property type="match status" value="1"/>
</dbReference>
<gene>
    <name evidence="2" type="ORF">ISN45_Aa08g028690</name>
</gene>
<comment type="caution">
    <text evidence="2">The sequence shown here is derived from an EMBL/GenBank/DDBJ whole genome shotgun (WGS) entry which is preliminary data.</text>
</comment>
<dbReference type="InterPro" id="IPR005174">
    <property type="entry name" value="KIB1-4_b-propeller"/>
</dbReference>
<feature type="domain" description="KIB1-4 beta-propeller" evidence="1">
    <location>
        <begin position="289"/>
        <end position="536"/>
    </location>
</feature>
<name>A0A8T1XSB7_9BRAS</name>
<proteinExistence type="predicted"/>
<feature type="domain" description="KIB1-4 beta-propeller" evidence="1">
    <location>
        <begin position="647"/>
        <end position="893"/>
    </location>
</feature>
<evidence type="ECO:0000313" key="2">
    <source>
        <dbReference type="EMBL" id="KAG7535429.1"/>
    </source>
</evidence>
<sequence length="929" mass="105031">MTQNLRNARLRELVACRPSLQSLAFSSKAAAAARDRANKLQKARKIAREKARAYDQWFSHFVKAKKIVKPHLDKVKESMKTQYGTLGNMLKDGGDIRIPVSKLLDDAVTRCIVFGTESDQPEDNVDLILALGDKIIEYQEKLEDKQFVDIEGAVKIITLIDCLISKDQLELVKVIPNRDGDFRFQTMTTYYEAMAVGQYSENLKKDNVNAELPDDGDSFIILFLVFKAWRNLTGRFFSTTFSQTTFPCFIAGAQHCGSTMRDGDVGNLKIYKNPSDGFIVTEKKVPMKLVEEMGTIGASNGWVATLKDGIVCLQDDLNPSASDIDPKRISLPPLVTLPHCQTQIVTNVAMSSSSPEDEDCVVAIKFLGSQLSLCRPARSSEWTNIKITDPSFFSSRVMYSKRDEMFSMPASRGTYIGSWNLGEHGDTPKIQKLRFQEFPELVQSEWELLDLCSKSEHLVESRPTGETFLVKWYTKRCIRWKGRMLTQRFMVFKIDEDGNVVFTNDIGDLCIFLSEAEPFCVRVPKSPNRVFFLGHDYRGVVNLHDYYPSISGWARTDPKEEGSRASLPTTAMLLRRLSKLSSQKRPPLRDLTARFFSSSLSYKLPCRTMDAKHCGTTVRDGDIGNLEVSNYGFDAIFATEKKVPMELLKEMGTVGSSHGWVATLKDGVLRLQDDLNPNVSDVNPKRISLPPLVTLPHCQTQIVTNIAMSSSCPEDEDCIVAVKFLGPQLSLCRPARRNSEWTNIRITDSSFFNSHVMYSKRDEMFSMPSSEGDYIGSWDIGEHIHNRKVQKLRFRNLPELVQTEWELLDSCCRSEHLVESRSTGETFLVKWYTKRNSDNGKMKTERFMVFNIDQEGNAEYTTDIGEICIFLSKAESFCLPASFDDGHDNYINFFGIDHCGSATVSNCFLLIEYSSSSITAPYWIPPNLD</sequence>
<accession>A0A8T1XSB7</accession>
<dbReference type="EMBL" id="JAEFBK010000013">
    <property type="protein sequence ID" value="KAG7535429.1"/>
    <property type="molecule type" value="Genomic_DNA"/>
</dbReference>
<dbReference type="PANTHER" id="PTHR31681">
    <property type="entry name" value="C2H2-LIKE ZINC FINGER PROTEIN"/>
    <property type="match status" value="1"/>
</dbReference>
<dbReference type="Pfam" id="PF03478">
    <property type="entry name" value="Beta-prop_KIB1-4"/>
    <property type="match status" value="2"/>
</dbReference>